<dbReference type="EMBL" id="VYQC01000002">
    <property type="protein sequence ID" value="KAA9049575.1"/>
    <property type="molecule type" value="Genomic_DNA"/>
</dbReference>
<name>A0AAI9WJF0_9BACE</name>
<dbReference type="InterPro" id="IPR043129">
    <property type="entry name" value="ATPase_NBD"/>
</dbReference>
<dbReference type="Proteomes" id="UP000327007">
    <property type="component" value="Unassembled WGS sequence"/>
</dbReference>
<protein>
    <submittedName>
        <fullName evidence="2">ROK family protein</fullName>
    </submittedName>
</protein>
<organism evidence="2 3">
    <name type="scientific">Bacteroides xylanisolvens</name>
    <dbReference type="NCBI Taxonomy" id="371601"/>
    <lineage>
        <taxon>Bacteria</taxon>
        <taxon>Pseudomonadati</taxon>
        <taxon>Bacteroidota</taxon>
        <taxon>Bacteroidia</taxon>
        <taxon>Bacteroidales</taxon>
        <taxon>Bacteroidaceae</taxon>
        <taxon>Bacteroides</taxon>
    </lineage>
</organism>
<evidence type="ECO:0000313" key="2">
    <source>
        <dbReference type="EMBL" id="KAA9049575.1"/>
    </source>
</evidence>
<comment type="similarity">
    <text evidence="1">Belongs to the ROK (NagC/XylR) family.</text>
</comment>
<dbReference type="InterPro" id="IPR000600">
    <property type="entry name" value="ROK"/>
</dbReference>
<dbReference type="Gene3D" id="3.30.420.40">
    <property type="match status" value="2"/>
</dbReference>
<dbReference type="SUPFAM" id="SSF53067">
    <property type="entry name" value="Actin-like ATPase domain"/>
    <property type="match status" value="1"/>
</dbReference>
<accession>A0AAI9WJF0</accession>
<proteinExistence type="inferred from homology"/>
<dbReference type="AlphaFoldDB" id="A0AAI9WJF0"/>
<reference evidence="3" key="1">
    <citation type="journal article" date="2018" name="J. Anim. Genet.">
        <title>Acquired interbacterial defense systems protect against interspecies antagonism in the human gut microbiome.</title>
        <authorList>
            <person name="Ross B.D."/>
            <person name="Verster A.J."/>
            <person name="Radey M.C."/>
            <person name="Schmidtke D.T."/>
            <person name="Pope C.E."/>
            <person name="Hoffman L.R."/>
            <person name="Hajjar A."/>
            <person name="Peterson S.B."/>
            <person name="Borenstein E."/>
            <person name="Mougous J."/>
        </authorList>
    </citation>
    <scope>NUCLEOTIDE SEQUENCE [LARGE SCALE GENOMIC DNA]</scope>
    <source>
        <strain evidence="3">H204</strain>
    </source>
</reference>
<comment type="caution">
    <text evidence="2">The sequence shown here is derived from an EMBL/GenBank/DDBJ whole genome shotgun (WGS) entry which is preliminary data.</text>
</comment>
<dbReference type="PANTHER" id="PTHR18964:SF149">
    <property type="entry name" value="BIFUNCTIONAL UDP-N-ACETYLGLUCOSAMINE 2-EPIMERASE_N-ACETYLMANNOSAMINE KINASE"/>
    <property type="match status" value="1"/>
</dbReference>
<evidence type="ECO:0000256" key="1">
    <source>
        <dbReference type="ARBA" id="ARBA00006479"/>
    </source>
</evidence>
<dbReference type="PANTHER" id="PTHR18964">
    <property type="entry name" value="ROK (REPRESSOR, ORF, KINASE) FAMILY"/>
    <property type="match status" value="1"/>
</dbReference>
<evidence type="ECO:0000313" key="3">
    <source>
        <dbReference type="Proteomes" id="UP000327007"/>
    </source>
</evidence>
<sequence length="298" mass="32202">MRIMYPKKIAIGVDIGGTKIKAGLVDINGQIIGIPESIRTLAHEPDEMIIEQLTLLIRRMIQQADGAELIGIGIGSTGPLDINKGVILECNNLPTLHNYPLCKKIESTFELPVKLDNDANAMMLGEALWGAGRNLNSILGITLGTGLGAAIVVNRKIIRGATGCAGEIWLSPYKEGMIENYVSGTGISNLYQRITKRKISGEEISKLAREGDINALKAWKEFTQALAYALSWTVNIVDPEVVIIGGSVMHSSDIFWDSMVSLFEKYICPQTAASIQLKPAGLKDNAGFMGAAALMFVE</sequence>
<dbReference type="Pfam" id="PF00480">
    <property type="entry name" value="ROK"/>
    <property type="match status" value="1"/>
</dbReference>
<gene>
    <name evidence="2" type="ORF">F6S82_03655</name>
</gene>